<dbReference type="EMBL" id="OX459126">
    <property type="protein sequence ID" value="CAI9118811.1"/>
    <property type="molecule type" value="Genomic_DNA"/>
</dbReference>
<protein>
    <submittedName>
        <fullName evidence="2">OLC1v1020427C1</fullName>
    </submittedName>
</protein>
<gene>
    <name evidence="2" type="ORF">OLC1_LOCUS24597</name>
</gene>
<dbReference type="Pfam" id="PF00201">
    <property type="entry name" value="UDPGT"/>
    <property type="match status" value="1"/>
</dbReference>
<accession>A0AAV1EGI9</accession>
<dbReference type="CDD" id="cd03784">
    <property type="entry name" value="GT1_Gtf-like"/>
    <property type="match status" value="1"/>
</dbReference>
<proteinExistence type="predicted"/>
<dbReference type="Gene3D" id="3.40.50.2000">
    <property type="entry name" value="Glycogen Phosphorylase B"/>
    <property type="match status" value="2"/>
</dbReference>
<evidence type="ECO:0000313" key="3">
    <source>
        <dbReference type="Proteomes" id="UP001161247"/>
    </source>
</evidence>
<reference evidence="2" key="1">
    <citation type="submission" date="2023-03" db="EMBL/GenBank/DDBJ databases">
        <authorList>
            <person name="Julca I."/>
        </authorList>
    </citation>
    <scope>NUCLEOTIDE SEQUENCE</scope>
</reference>
<dbReference type="GO" id="GO:1901135">
    <property type="term" value="P:carbohydrate derivative metabolic process"/>
    <property type="evidence" value="ECO:0007669"/>
    <property type="project" value="UniProtKB-ARBA"/>
</dbReference>
<keyword evidence="3" id="KW-1185">Reference proteome</keyword>
<organism evidence="2 3">
    <name type="scientific">Oldenlandia corymbosa var. corymbosa</name>
    <dbReference type="NCBI Taxonomy" id="529605"/>
    <lineage>
        <taxon>Eukaryota</taxon>
        <taxon>Viridiplantae</taxon>
        <taxon>Streptophyta</taxon>
        <taxon>Embryophyta</taxon>
        <taxon>Tracheophyta</taxon>
        <taxon>Spermatophyta</taxon>
        <taxon>Magnoliopsida</taxon>
        <taxon>eudicotyledons</taxon>
        <taxon>Gunneridae</taxon>
        <taxon>Pentapetalae</taxon>
        <taxon>asterids</taxon>
        <taxon>lamiids</taxon>
        <taxon>Gentianales</taxon>
        <taxon>Rubiaceae</taxon>
        <taxon>Rubioideae</taxon>
        <taxon>Spermacoceae</taxon>
        <taxon>Hedyotis-Oldenlandia complex</taxon>
        <taxon>Oldenlandia</taxon>
    </lineage>
</organism>
<dbReference type="InterPro" id="IPR002213">
    <property type="entry name" value="UDP_glucos_trans"/>
</dbReference>
<dbReference type="AlphaFoldDB" id="A0AAV1EGI9"/>
<dbReference type="SUPFAM" id="SSF53756">
    <property type="entry name" value="UDP-Glycosyltransferase/glycogen phosphorylase"/>
    <property type="match status" value="1"/>
</dbReference>
<keyword evidence="1" id="KW-0808">Transferase</keyword>
<dbReference type="Proteomes" id="UP001161247">
    <property type="component" value="Chromosome 9"/>
</dbReference>
<sequence>MEKQANFNVLMLPWLGHGHISPYLELAKKLSTKNFTISKLSEEFKESIKLVELHLPSLPELPPNYHTTNGLPSHLMPTLKEAFNKSCPNFREILKDLKPDLLIYDLLQPWAPVAAWLYNIPAVEFISSSVTMASLVYHSLKSPQGKKFPFESSIFYRGYESAMEDKLFVHDKDSTSFLDCIDRSTKIVLVKGSEEIEGKYIDYISTMTGKRVVPVGHLVQEPSLMMMVRIVKFPKGENVSLENVLPKGFQNRVGDRGKFVTGWAPQTKILTHPNTCGIVSHCGWNSVLEAMKFGLPIIAMPMHLDQPVNARLIEELGVGIEVLRDSSGNLRRETIARVNYQVVGGIDGEQVKKNAKEMKKKIEMTEEEEFDDHVVEELVQLCLMKNNKIWQIASTIKYYAFSCFGFSQI</sequence>
<dbReference type="PANTHER" id="PTHR48044">
    <property type="entry name" value="GLYCOSYLTRANSFERASE"/>
    <property type="match status" value="1"/>
</dbReference>
<dbReference type="GO" id="GO:0008194">
    <property type="term" value="F:UDP-glycosyltransferase activity"/>
    <property type="evidence" value="ECO:0007669"/>
    <property type="project" value="InterPro"/>
</dbReference>
<evidence type="ECO:0000313" key="2">
    <source>
        <dbReference type="EMBL" id="CAI9118811.1"/>
    </source>
</evidence>
<evidence type="ECO:0000256" key="1">
    <source>
        <dbReference type="ARBA" id="ARBA00022679"/>
    </source>
</evidence>
<dbReference type="PANTHER" id="PTHR48044:SF29">
    <property type="entry name" value="GLYCOSYLTRANSFERASE"/>
    <property type="match status" value="1"/>
</dbReference>
<name>A0AAV1EGI9_OLDCO</name>